<sequence length="290" mass="33739">MKVDYKDLMLIDLIFEKISSKDELAKALNVSTKTIENRAKNLSLILKYSKRLEGYIFTDLLPKYISPKIVFKHIFCELENAKLESEFKGLFDEYFCSQEKLIDTSKLSNLNQKIIMLNHAINHNILLSCEYKNERKIIQANQLKVSNSKRYLYITYDKKNGENAGEHRTFALNSMKDIKALEYVKNGNFKNTKVGNAFGYAEDKKSVILYLKNEAASFFKRENPKSHNFSFLSEDDNGIEIEFFYSPSSVELESFIASWLPLISIKNDDELAKKIYENIQNNLNKLRNLK</sequence>
<organism evidence="1 2">
    <name type="scientific">Campylobacter canadensis</name>
    <dbReference type="NCBI Taxonomy" id="449520"/>
    <lineage>
        <taxon>Bacteria</taxon>
        <taxon>Pseudomonadati</taxon>
        <taxon>Campylobacterota</taxon>
        <taxon>Epsilonproteobacteria</taxon>
        <taxon>Campylobacterales</taxon>
        <taxon>Campylobacteraceae</taxon>
        <taxon>Campylobacter</taxon>
    </lineage>
</organism>
<comment type="caution">
    <text evidence="1">The sequence shown here is derived from an EMBL/GenBank/DDBJ whole genome shotgun (WGS) entry which is preliminary data.</text>
</comment>
<dbReference type="EMBL" id="JACGBB010000014">
    <property type="protein sequence ID" value="MBZ7987763.1"/>
    <property type="molecule type" value="Genomic_DNA"/>
</dbReference>
<accession>A0ABS7WTA9</accession>
<evidence type="ECO:0000313" key="2">
    <source>
        <dbReference type="Proteomes" id="UP000786183"/>
    </source>
</evidence>
<gene>
    <name evidence="1" type="ORF">AVCANL283_06570</name>
</gene>
<keyword evidence="2" id="KW-1185">Reference proteome</keyword>
<dbReference type="Proteomes" id="UP000786183">
    <property type="component" value="Unassembled WGS sequence"/>
</dbReference>
<dbReference type="RefSeq" id="WP_224325434.1">
    <property type="nucleotide sequence ID" value="NZ_JACGBB010000014.1"/>
</dbReference>
<proteinExistence type="predicted"/>
<reference evidence="1 2" key="1">
    <citation type="submission" date="2020-07" db="EMBL/GenBank/DDBJ databases">
        <title>Transfer of Campylobacter canadensis to the novel genus Avispirillum gen. nov., that also includes two novel species recovered from migratory waterfowl: Avispirillum anseris sp. nov. and Avispirillum brantae sp. nov.</title>
        <authorList>
            <person name="Miller W.G."/>
            <person name="Chapman M.H."/>
            <person name="Yee E."/>
            <person name="Inglis G.D."/>
        </authorList>
    </citation>
    <scope>NUCLEOTIDE SEQUENCE [LARGE SCALE GENOMIC DNA]</scope>
    <source>
        <strain evidence="1 2">L283</strain>
    </source>
</reference>
<name>A0ABS7WTA9_9BACT</name>
<protein>
    <submittedName>
        <fullName evidence="1">WYL domain-containing protein</fullName>
    </submittedName>
</protein>
<evidence type="ECO:0000313" key="1">
    <source>
        <dbReference type="EMBL" id="MBZ7987763.1"/>
    </source>
</evidence>